<reference evidence="3" key="2">
    <citation type="submission" date="2023-02" db="EMBL/GenBank/DDBJ databases">
        <title>Detection, antimicrobial susceptibility and genomic characterization of NDM-producing species of Morganellaceae, Yersiniaceae, and Enterobacteriaceae other than Klebsiella.</title>
        <authorList>
            <person name="Camargo C.H."/>
            <person name="Sacchi C.T."/>
            <person name="Campos K.R."/>
        </authorList>
    </citation>
    <scope>NUCLEOTIDE SEQUENCE</scope>
    <source>
        <strain evidence="3">1189_21</strain>
    </source>
</reference>
<reference evidence="2" key="1">
    <citation type="submission" date="2017-12" db="EMBL/GenBank/DDBJ databases">
        <title>Genome sequencing and analysis.</title>
        <authorList>
            <person name="Huang Y.-T."/>
        </authorList>
    </citation>
    <scope>NUCLEOTIDE SEQUENCE</scope>
    <source>
        <strain evidence="2">VGH116</strain>
    </source>
</reference>
<evidence type="ECO:0000313" key="4">
    <source>
        <dbReference type="Proteomes" id="UP000650477"/>
    </source>
</evidence>
<gene>
    <name evidence="2" type="ORF">CYG68_11825</name>
    <name evidence="3" type="ORF">OSC06_02385</name>
</gene>
<evidence type="ECO:0000313" key="2">
    <source>
        <dbReference type="EMBL" id="MBE8613088.1"/>
    </source>
</evidence>
<feature type="signal peptide" evidence="1">
    <location>
        <begin position="1"/>
        <end position="22"/>
    </location>
</feature>
<feature type="chain" id="PRO_5042694656" evidence="1">
    <location>
        <begin position="23"/>
        <end position="112"/>
    </location>
</feature>
<organism evidence="2 4">
    <name type="scientific">Morganella morganii</name>
    <name type="common">Proteus morganii</name>
    <dbReference type="NCBI Taxonomy" id="582"/>
    <lineage>
        <taxon>Bacteria</taxon>
        <taxon>Pseudomonadati</taxon>
        <taxon>Pseudomonadota</taxon>
        <taxon>Gammaproteobacteria</taxon>
        <taxon>Enterobacterales</taxon>
        <taxon>Morganellaceae</taxon>
        <taxon>Morganella</taxon>
    </lineage>
</organism>
<dbReference type="Proteomes" id="UP000650477">
    <property type="component" value="Unassembled WGS sequence"/>
</dbReference>
<name>A0A2C5T125_MORMO</name>
<accession>A0A2C5T125</accession>
<sequence length="112" mass="12134">MRKFINSGLAALTLLISSSAFALTLDEAKQQGLVGETFSGYIAAVDKASSRQDVSGLVKEINTARTQKYSELAQTNRMKADEVAKIAGQKLVTRAPQGEYVLGINGKWLKKE</sequence>
<dbReference type="Pfam" id="PF07027">
    <property type="entry name" value="DUF1318"/>
    <property type="match status" value="1"/>
</dbReference>
<proteinExistence type="predicted"/>
<dbReference type="RefSeq" id="WP_004237535.1">
    <property type="nucleotide sequence ID" value="NZ_ABGYJJ040000001.1"/>
</dbReference>
<evidence type="ECO:0000256" key="1">
    <source>
        <dbReference type="SAM" id="SignalP"/>
    </source>
</evidence>
<dbReference type="EMBL" id="PKLF01000010">
    <property type="protein sequence ID" value="MBE8613088.1"/>
    <property type="molecule type" value="Genomic_DNA"/>
</dbReference>
<evidence type="ECO:0000313" key="3">
    <source>
        <dbReference type="EMBL" id="MDS0896804.1"/>
    </source>
</evidence>
<dbReference type="PIRSF" id="PIRSF025560">
    <property type="entry name" value="UCP025560"/>
    <property type="match status" value="1"/>
</dbReference>
<dbReference type="Proteomes" id="UP001182247">
    <property type="component" value="Unassembled WGS sequence"/>
</dbReference>
<dbReference type="GeneID" id="93360564"/>
<comment type="caution">
    <text evidence="2">The sequence shown here is derived from an EMBL/GenBank/DDBJ whole genome shotgun (WGS) entry which is preliminary data.</text>
</comment>
<protein>
    <submittedName>
        <fullName evidence="2">DUF1318 domain-containing protein</fullName>
    </submittedName>
    <submittedName>
        <fullName evidence="3">YdbL family protein</fullName>
    </submittedName>
</protein>
<dbReference type="EMBL" id="JAPKIY010000003">
    <property type="protein sequence ID" value="MDS0896804.1"/>
    <property type="molecule type" value="Genomic_DNA"/>
</dbReference>
<keyword evidence="1" id="KW-0732">Signal</keyword>
<dbReference type="InterPro" id="IPR008309">
    <property type="entry name" value="YdbL"/>
</dbReference>
<dbReference type="AlphaFoldDB" id="A0A2C5T125"/>